<dbReference type="PRINTS" id="PR00111">
    <property type="entry name" value="ABHYDROLASE"/>
</dbReference>
<gene>
    <name evidence="2" type="primary">dhaA_1</name>
    <name evidence="2" type="ORF">KOR42_42490</name>
</gene>
<dbReference type="SUPFAM" id="SSF53474">
    <property type="entry name" value="alpha/beta-Hydrolases"/>
    <property type="match status" value="1"/>
</dbReference>
<dbReference type="EMBL" id="SIHI01000025">
    <property type="protein sequence ID" value="TWT47052.1"/>
    <property type="molecule type" value="Genomic_DNA"/>
</dbReference>
<dbReference type="Proteomes" id="UP000317243">
    <property type="component" value="Unassembled WGS sequence"/>
</dbReference>
<proteinExistence type="predicted"/>
<name>A0A5C5WBP7_9PLAN</name>
<comment type="caution">
    <text evidence="2">The sequence shown here is derived from an EMBL/GenBank/DDBJ whole genome shotgun (WGS) entry which is preliminary data.</text>
</comment>
<keyword evidence="3" id="KW-1185">Reference proteome</keyword>
<dbReference type="PRINTS" id="PR00412">
    <property type="entry name" value="EPOXHYDRLASE"/>
</dbReference>
<evidence type="ECO:0000313" key="3">
    <source>
        <dbReference type="Proteomes" id="UP000317243"/>
    </source>
</evidence>
<evidence type="ECO:0000259" key="1">
    <source>
        <dbReference type="Pfam" id="PF00561"/>
    </source>
</evidence>
<dbReference type="Pfam" id="PF00561">
    <property type="entry name" value="Abhydrolase_1"/>
    <property type="match status" value="1"/>
</dbReference>
<dbReference type="InterPro" id="IPR029058">
    <property type="entry name" value="AB_hydrolase_fold"/>
</dbReference>
<keyword evidence="2" id="KW-0378">Hydrolase</keyword>
<dbReference type="GO" id="GO:0016020">
    <property type="term" value="C:membrane"/>
    <property type="evidence" value="ECO:0007669"/>
    <property type="project" value="TreeGrafter"/>
</dbReference>
<dbReference type="PANTHER" id="PTHR43798">
    <property type="entry name" value="MONOACYLGLYCEROL LIPASE"/>
    <property type="match status" value="1"/>
</dbReference>
<dbReference type="InterPro" id="IPR050266">
    <property type="entry name" value="AB_hydrolase_sf"/>
</dbReference>
<dbReference type="AlphaFoldDB" id="A0A5C5WBP7"/>
<sequence length="291" mass="33411">MPTPQIPDSFRSEHPFHPNTLEIDGHSYSYIDEGQGRPLLMVHGNPTWSFAWRRLVSHYSPSYRCLAVDHLGMGLSDKPQDYAYTIDQHISNLCRFIEERDLKDITLIGHDWGGCIGMGAAGRLPDRFRNFVMMNTAAFRSQEMPWRIAVCRTPVLGAIGVRGFNLFAGAAVTQAVEKPMSQAVKSGYLFPYNSWANRIAVHRFVQEIPLHASHPTYQTLVEVEENLAQFKDHPFLFPWGEKDWCFTTHFLDEWERRFPHATTVRMPDAGHYIFEDAPEQLIAEIDAFLQD</sequence>
<protein>
    <submittedName>
        <fullName evidence="2">Haloalkane dehalogenase</fullName>
        <ecNumber evidence="2">3.8.1.5</ecNumber>
    </submittedName>
</protein>
<accession>A0A5C5WBP7</accession>
<dbReference type="PANTHER" id="PTHR43798:SF24">
    <property type="entry name" value="CIS-3-ALKYL-4-ALKYLOXETAN-2-ONE DECARBOXYLASE"/>
    <property type="match status" value="1"/>
</dbReference>
<evidence type="ECO:0000313" key="2">
    <source>
        <dbReference type="EMBL" id="TWT47052.1"/>
    </source>
</evidence>
<dbReference type="GO" id="GO:0018786">
    <property type="term" value="F:haloalkane dehalogenase activity"/>
    <property type="evidence" value="ECO:0007669"/>
    <property type="project" value="UniProtKB-EC"/>
</dbReference>
<organism evidence="2 3">
    <name type="scientific">Thalassoglobus neptunius</name>
    <dbReference type="NCBI Taxonomy" id="1938619"/>
    <lineage>
        <taxon>Bacteria</taxon>
        <taxon>Pseudomonadati</taxon>
        <taxon>Planctomycetota</taxon>
        <taxon>Planctomycetia</taxon>
        <taxon>Planctomycetales</taxon>
        <taxon>Planctomycetaceae</taxon>
        <taxon>Thalassoglobus</taxon>
    </lineage>
</organism>
<dbReference type="EC" id="3.8.1.5" evidence="2"/>
<dbReference type="InterPro" id="IPR000639">
    <property type="entry name" value="Epox_hydrolase-like"/>
</dbReference>
<dbReference type="RefSeq" id="WP_231741024.1">
    <property type="nucleotide sequence ID" value="NZ_SIHI01000025.1"/>
</dbReference>
<dbReference type="Gene3D" id="3.40.50.1820">
    <property type="entry name" value="alpha/beta hydrolase"/>
    <property type="match status" value="1"/>
</dbReference>
<dbReference type="InterPro" id="IPR000073">
    <property type="entry name" value="AB_hydrolase_1"/>
</dbReference>
<feature type="domain" description="AB hydrolase-1" evidence="1">
    <location>
        <begin position="38"/>
        <end position="278"/>
    </location>
</feature>
<reference evidence="2 3" key="1">
    <citation type="submission" date="2019-02" db="EMBL/GenBank/DDBJ databases">
        <title>Deep-cultivation of Planctomycetes and their phenomic and genomic characterization uncovers novel biology.</title>
        <authorList>
            <person name="Wiegand S."/>
            <person name="Jogler M."/>
            <person name="Boedeker C."/>
            <person name="Pinto D."/>
            <person name="Vollmers J."/>
            <person name="Rivas-Marin E."/>
            <person name="Kohn T."/>
            <person name="Peeters S.H."/>
            <person name="Heuer A."/>
            <person name="Rast P."/>
            <person name="Oberbeckmann S."/>
            <person name="Bunk B."/>
            <person name="Jeske O."/>
            <person name="Meyerdierks A."/>
            <person name="Storesund J.E."/>
            <person name="Kallscheuer N."/>
            <person name="Luecker S."/>
            <person name="Lage O.M."/>
            <person name="Pohl T."/>
            <person name="Merkel B.J."/>
            <person name="Hornburger P."/>
            <person name="Mueller R.-W."/>
            <person name="Bruemmer F."/>
            <person name="Labrenz M."/>
            <person name="Spormann A.M."/>
            <person name="Op Den Camp H."/>
            <person name="Overmann J."/>
            <person name="Amann R."/>
            <person name="Jetten M.S.M."/>
            <person name="Mascher T."/>
            <person name="Medema M.H."/>
            <person name="Devos D.P."/>
            <person name="Kaster A.-K."/>
            <person name="Ovreas L."/>
            <person name="Rohde M."/>
            <person name="Galperin M.Y."/>
            <person name="Jogler C."/>
        </authorList>
    </citation>
    <scope>NUCLEOTIDE SEQUENCE [LARGE SCALE GENOMIC DNA]</scope>
    <source>
        <strain evidence="2 3">KOR42</strain>
    </source>
</reference>